<dbReference type="InterPro" id="IPR036034">
    <property type="entry name" value="PDZ_sf"/>
</dbReference>
<protein>
    <recommendedName>
        <fullName evidence="5">Protease Do-like PDZ domain-containing protein</fullName>
    </recommendedName>
</protein>
<dbReference type="EMBL" id="BSDZ01000086">
    <property type="protein sequence ID" value="GLI69644.1"/>
    <property type="molecule type" value="Genomic_DNA"/>
</dbReference>
<feature type="region of interest" description="Disordered" evidence="4">
    <location>
        <begin position="93"/>
        <end position="122"/>
    </location>
</feature>
<gene>
    <name evidence="6" type="ORF">VaNZ11_014314</name>
</gene>
<evidence type="ECO:0000256" key="3">
    <source>
        <dbReference type="ARBA" id="ARBA00022825"/>
    </source>
</evidence>
<dbReference type="Pfam" id="PF17815">
    <property type="entry name" value="PDZ_3"/>
    <property type="match status" value="1"/>
</dbReference>
<evidence type="ECO:0000313" key="7">
    <source>
        <dbReference type="Proteomes" id="UP001165090"/>
    </source>
</evidence>
<accession>A0ABQ5SIP7</accession>
<feature type="region of interest" description="Disordered" evidence="4">
    <location>
        <begin position="603"/>
        <end position="627"/>
    </location>
</feature>
<dbReference type="Proteomes" id="UP001165090">
    <property type="component" value="Unassembled WGS sequence"/>
</dbReference>
<dbReference type="SUPFAM" id="SSF50494">
    <property type="entry name" value="Trypsin-like serine proteases"/>
    <property type="match status" value="1"/>
</dbReference>
<dbReference type="PANTHER" id="PTHR45980:SF18">
    <property type="entry name" value="PROTEASE DO-LIKE 9"/>
    <property type="match status" value="1"/>
</dbReference>
<evidence type="ECO:0000313" key="6">
    <source>
        <dbReference type="EMBL" id="GLI69644.1"/>
    </source>
</evidence>
<dbReference type="Gene3D" id="2.30.42.10">
    <property type="match status" value="1"/>
</dbReference>
<reference evidence="6 7" key="1">
    <citation type="journal article" date="2023" name="IScience">
        <title>Expanded male sex-determining region conserved during the evolution of homothallism in the green alga Volvox.</title>
        <authorList>
            <person name="Yamamoto K."/>
            <person name="Matsuzaki R."/>
            <person name="Mahakham W."/>
            <person name="Heman W."/>
            <person name="Sekimoto H."/>
            <person name="Kawachi M."/>
            <person name="Minakuchi Y."/>
            <person name="Toyoda A."/>
            <person name="Nozaki H."/>
        </authorList>
    </citation>
    <scope>NUCLEOTIDE SEQUENCE [LARGE SCALE GENOMIC DNA]</scope>
    <source>
        <strain evidence="6 7">NIES-4468</strain>
    </source>
</reference>
<dbReference type="InterPro" id="IPR041517">
    <property type="entry name" value="DEGP_PDZ"/>
</dbReference>
<dbReference type="InterPro" id="IPR009003">
    <property type="entry name" value="Peptidase_S1_PA"/>
</dbReference>
<evidence type="ECO:0000259" key="5">
    <source>
        <dbReference type="Pfam" id="PF17815"/>
    </source>
</evidence>
<feature type="region of interest" description="Disordered" evidence="4">
    <location>
        <begin position="687"/>
        <end position="712"/>
    </location>
</feature>
<keyword evidence="7" id="KW-1185">Reference proteome</keyword>
<keyword evidence="1" id="KW-0645">Protease</keyword>
<proteinExistence type="predicted"/>
<keyword evidence="3" id="KW-0720">Serine protease</keyword>
<feature type="region of interest" description="Disordered" evidence="4">
    <location>
        <begin position="771"/>
        <end position="799"/>
    </location>
</feature>
<dbReference type="PANTHER" id="PTHR45980">
    <property type="match status" value="1"/>
</dbReference>
<feature type="compositionally biased region" description="Basic residues" evidence="4">
    <location>
        <begin position="336"/>
        <end position="347"/>
    </location>
</feature>
<evidence type="ECO:0000256" key="1">
    <source>
        <dbReference type="ARBA" id="ARBA00022670"/>
    </source>
</evidence>
<comment type="caution">
    <text evidence="6">The sequence shown here is derived from an EMBL/GenBank/DDBJ whole genome shotgun (WGS) entry which is preliminary data.</text>
</comment>
<feature type="domain" description="Protease Do-like PDZ" evidence="5">
    <location>
        <begin position="491"/>
        <end position="755"/>
    </location>
</feature>
<feature type="region of interest" description="Disordered" evidence="4">
    <location>
        <begin position="313"/>
        <end position="354"/>
    </location>
</feature>
<organism evidence="6 7">
    <name type="scientific">Volvox africanus</name>
    <dbReference type="NCBI Taxonomy" id="51714"/>
    <lineage>
        <taxon>Eukaryota</taxon>
        <taxon>Viridiplantae</taxon>
        <taxon>Chlorophyta</taxon>
        <taxon>core chlorophytes</taxon>
        <taxon>Chlorophyceae</taxon>
        <taxon>CS clade</taxon>
        <taxon>Chlamydomonadales</taxon>
        <taxon>Volvocaceae</taxon>
        <taxon>Volvox</taxon>
    </lineage>
</organism>
<evidence type="ECO:0000256" key="4">
    <source>
        <dbReference type="SAM" id="MobiDB-lite"/>
    </source>
</evidence>
<name>A0ABQ5SIP7_9CHLO</name>
<dbReference type="Gene3D" id="3.20.190.20">
    <property type="match status" value="1"/>
</dbReference>
<sequence length="799" mass="84294">MLGLANGVSVGPLSARHLDGSTRCNALCHHGWSLTTYGGTSSSNRASSRHGDCSPLGSSVALSGRSAMPVEGCCVNRSTWVCHAAVQVARRSPLRLQGRGGEPQSGSEGLREPSSEQEGTELAEKAGEMAANLLPGVVRVQCVQDLPRFDLPLLLGSFRSSTCNAVAVSYGDGSYLLAPAASVVYGSQIRVLLPGRDKPFVATLLHLGMECELAVLGVDAPEFWDAVMPYELASYGLPHLQQHVTVVSYEDDQPMPRSSLGTVMRTEVVTYPSAMQRLLGITVAVALRKDHIGSAVVDSRGGLLGLVFARTPGSARGGKKAGAGGGGAGSGERWGQGRRRVGQRRGQRGQTEASATMVPAPVIEHFLEDIHRHDSYMGFPTLGIQWKRTESAALRRYTGMSQDQTGVVITSVNPTAALAPHAQTLDVLAAVGCAAVGNDGTVEFQDGADNIHITYHISQFQVGDQVDLTFIRAGQLFKAPVVLGVPHRLLPLHLGGRPPQYLVVSGLVLTVLSAPFLEGAFGRSWAVRTPVQLLKEWHNHPSRPDEQVVVIAECQDMGPGSATDGYERRAVMYQRIVRCNGNPVINLTHLVVMVAEAIGKVEAGGPGRAGGRSRRRPGTTGLRAAGDSAPIRDTFSRLEAADMATIAAEGYSVLAPAAGATGSLDVGASDGSATFSNDTVAWEPGNVDGASDVAPDADPAFQTTGHVGGGPPYDPMNLVLELSNRMVLVLPLKRAHEDTREMLAEYEVQHAVSEDLRPVFEKRLRLGSKATSGALPNARGRGRGVGGHLKVITRDGGAG</sequence>
<evidence type="ECO:0000256" key="2">
    <source>
        <dbReference type="ARBA" id="ARBA00022801"/>
    </source>
</evidence>
<keyword evidence="2" id="KW-0378">Hydrolase</keyword>
<dbReference type="InterPro" id="IPR046449">
    <property type="entry name" value="DEGP_PDZ_sf"/>
</dbReference>
<feature type="compositionally biased region" description="Gly residues" evidence="4">
    <location>
        <begin position="320"/>
        <end position="334"/>
    </location>
</feature>